<feature type="domain" description="Beta-hexosaminidase bacterial type N-terminal" evidence="8">
    <location>
        <begin position="40"/>
        <end position="155"/>
    </location>
</feature>
<name>A0A075K341_9GAMM</name>
<reference evidence="9 10" key="1">
    <citation type="submission" date="2014-07" db="EMBL/GenBank/DDBJ databases">
        <title>Complete Genome Sequence of Dyella japonica Strain A8 Isolated from Malaysian Tropical Soil.</title>
        <authorList>
            <person name="Hui R.K.H."/>
            <person name="Chen J.-W."/>
            <person name="Chan K.-G."/>
            <person name="Leung F.C.C."/>
        </authorList>
    </citation>
    <scope>NUCLEOTIDE SEQUENCE [LARGE SCALE GENOMIC DNA]</scope>
    <source>
        <strain evidence="9 10">A8</strain>
    </source>
</reference>
<dbReference type="Proteomes" id="UP000027987">
    <property type="component" value="Chromosome"/>
</dbReference>
<dbReference type="STRING" id="1217721.HY57_12945"/>
<feature type="domain" description="Glycoside hydrolase family 20 catalytic" evidence="7">
    <location>
        <begin position="180"/>
        <end position="412"/>
    </location>
</feature>
<dbReference type="GO" id="GO:0004563">
    <property type="term" value="F:beta-N-acetylhexosaminidase activity"/>
    <property type="evidence" value="ECO:0007669"/>
    <property type="project" value="InterPro"/>
</dbReference>
<keyword evidence="10" id="KW-1185">Reference proteome</keyword>
<dbReference type="GO" id="GO:0005975">
    <property type="term" value="P:carbohydrate metabolic process"/>
    <property type="evidence" value="ECO:0007669"/>
    <property type="project" value="InterPro"/>
</dbReference>
<gene>
    <name evidence="9" type="ORF">HY57_12945</name>
</gene>
<feature type="signal peptide" evidence="6">
    <location>
        <begin position="1"/>
        <end position="23"/>
    </location>
</feature>
<dbReference type="KEGG" id="dja:HY57_12945"/>
<dbReference type="InterPro" id="IPR017853">
    <property type="entry name" value="GH"/>
</dbReference>
<evidence type="ECO:0000259" key="7">
    <source>
        <dbReference type="Pfam" id="PF00728"/>
    </source>
</evidence>
<organism evidence="9 10">
    <name type="scientific">Dyella japonica A8</name>
    <dbReference type="NCBI Taxonomy" id="1217721"/>
    <lineage>
        <taxon>Bacteria</taxon>
        <taxon>Pseudomonadati</taxon>
        <taxon>Pseudomonadota</taxon>
        <taxon>Gammaproteobacteria</taxon>
        <taxon>Lysobacterales</taxon>
        <taxon>Rhodanobacteraceae</taxon>
        <taxon>Dyella</taxon>
    </lineage>
</organism>
<dbReference type="SUPFAM" id="SSF55545">
    <property type="entry name" value="beta-N-acetylhexosaminidase-like domain"/>
    <property type="match status" value="1"/>
</dbReference>
<sequence length="530" mass="57563">MAGMSRRVAWGACLFLLATQSIAGEAKVGGASAESGNAAPLVVPTLQQWQGGEGKWGVDGHTRLLIDPAHATALKPMAEELARDIQSLTGMKAAVAIGNHATRHDIVLRIGECGSSSPSIGPEGYTLDIDAHVTLCANTQNGVFYAGRTLLQMLVLESRPEGKLHALPRGHAVDFPRYRERSVMFDVGRKFADVAFLQSYMRFMGWYKLNTLHLHLNDQVHSDDKKSWSSRAFRLKSDNPAFAGLVPVDGHYYTRADWNALEQTAAANGVTIVPEIDTPGHSGAFVLARPDLAYPGDSPAGGTLDPTKPQTLGYVESVFTEFLPWFRSSVIHIGGDEVNVNGGKVDLAAQVDYLNKLGHFLQQHGKKIEIWGSAEMAGGLDKSFVVQRWINWGDEAKINWGDRGFTWVESFGDWYVVPLGPSYFNPNGLRGDALYDGWDKRLPAGSSASTGPVGGQIAVWNDKGTKDYSYATTVNGLIKDAIPAAGQLFWRGQAEDASGKRVDYATLHPSIQLLQYGPEATREQGNSPLL</sequence>
<feature type="chain" id="PRO_5001707528" description="N-acetyl-beta-glucosaminidase" evidence="6">
    <location>
        <begin position="24"/>
        <end position="530"/>
    </location>
</feature>
<keyword evidence="3" id="KW-0326">Glycosidase</keyword>
<evidence type="ECO:0000256" key="2">
    <source>
        <dbReference type="ARBA" id="ARBA00022801"/>
    </source>
</evidence>
<evidence type="ECO:0000313" key="9">
    <source>
        <dbReference type="EMBL" id="AIF48102.1"/>
    </source>
</evidence>
<accession>A0A075K341</accession>
<keyword evidence="6" id="KW-0732">Signal</keyword>
<dbReference type="AlphaFoldDB" id="A0A075K341"/>
<dbReference type="PRINTS" id="PR00738">
    <property type="entry name" value="GLHYDRLASE20"/>
</dbReference>
<dbReference type="InterPro" id="IPR015882">
    <property type="entry name" value="HEX_bac_N"/>
</dbReference>
<dbReference type="Pfam" id="PF02838">
    <property type="entry name" value="Glyco_hydro_20b"/>
    <property type="match status" value="1"/>
</dbReference>
<dbReference type="InterPro" id="IPR029018">
    <property type="entry name" value="Hex-like_dom2"/>
</dbReference>
<dbReference type="PATRIC" id="fig|1217721.7.peg.2666"/>
<dbReference type="InterPro" id="IPR052764">
    <property type="entry name" value="GH20_Enzymes"/>
</dbReference>
<dbReference type="Gene3D" id="3.20.20.80">
    <property type="entry name" value="Glycosidases"/>
    <property type="match status" value="1"/>
</dbReference>
<dbReference type="InterPro" id="IPR025705">
    <property type="entry name" value="Beta_hexosaminidase_sua/sub"/>
</dbReference>
<keyword evidence="2" id="KW-0378">Hydrolase</keyword>
<comment type="similarity">
    <text evidence="1">Belongs to the glycosyl hydrolase 20 family.</text>
</comment>
<evidence type="ECO:0000256" key="3">
    <source>
        <dbReference type="ARBA" id="ARBA00023295"/>
    </source>
</evidence>
<feature type="active site" description="Proton donor" evidence="5">
    <location>
        <position position="337"/>
    </location>
</feature>
<dbReference type="EMBL" id="CP008884">
    <property type="protein sequence ID" value="AIF48102.1"/>
    <property type="molecule type" value="Genomic_DNA"/>
</dbReference>
<dbReference type="PANTHER" id="PTHR43678">
    <property type="entry name" value="PUTATIVE (AFU_ORTHOLOGUE AFUA_2G00640)-RELATED"/>
    <property type="match status" value="1"/>
</dbReference>
<dbReference type="InterPro" id="IPR015883">
    <property type="entry name" value="Glyco_hydro_20_cat"/>
</dbReference>
<evidence type="ECO:0000313" key="10">
    <source>
        <dbReference type="Proteomes" id="UP000027987"/>
    </source>
</evidence>
<dbReference type="SUPFAM" id="SSF51445">
    <property type="entry name" value="(Trans)glycosidases"/>
    <property type="match status" value="1"/>
</dbReference>
<proteinExistence type="inferred from homology"/>
<evidence type="ECO:0000256" key="1">
    <source>
        <dbReference type="ARBA" id="ARBA00006285"/>
    </source>
</evidence>
<evidence type="ECO:0000256" key="4">
    <source>
        <dbReference type="ARBA" id="ARBA00033000"/>
    </source>
</evidence>
<evidence type="ECO:0000256" key="5">
    <source>
        <dbReference type="PIRSR" id="PIRSR625705-1"/>
    </source>
</evidence>
<dbReference type="HOGENOM" id="CLU_010969_2_0_6"/>
<dbReference type="Gene3D" id="3.30.379.10">
    <property type="entry name" value="Chitobiase/beta-hexosaminidase domain 2-like"/>
    <property type="match status" value="1"/>
</dbReference>
<dbReference type="OrthoDB" id="9763537at2"/>
<evidence type="ECO:0000259" key="8">
    <source>
        <dbReference type="Pfam" id="PF02838"/>
    </source>
</evidence>
<dbReference type="PANTHER" id="PTHR43678:SF1">
    <property type="entry name" value="BETA-N-ACETYLHEXOSAMINIDASE"/>
    <property type="match status" value="1"/>
</dbReference>
<protein>
    <recommendedName>
        <fullName evidence="4">N-acetyl-beta-glucosaminidase</fullName>
    </recommendedName>
</protein>
<evidence type="ECO:0000256" key="6">
    <source>
        <dbReference type="SAM" id="SignalP"/>
    </source>
</evidence>
<dbReference type="Pfam" id="PF00728">
    <property type="entry name" value="Glyco_hydro_20"/>
    <property type="match status" value="1"/>
</dbReference>